<dbReference type="AlphaFoldDB" id="A0A1K1V6S1"/>
<feature type="domain" description="Response regulatory" evidence="9">
    <location>
        <begin position="15"/>
        <end position="129"/>
    </location>
</feature>
<dbReference type="GO" id="GO:0005524">
    <property type="term" value="F:ATP binding"/>
    <property type="evidence" value="ECO:0007669"/>
    <property type="project" value="UniProtKB-KW"/>
</dbReference>
<sequence>MKLIPEIRPSEHPARILLVDDDLSLLKLLSLRLETAGHEVVTAESGAEALEHLKHYLPDLVLSDLRMDGMDGLTLFDEIQQLHPGLPVIILTAHGTIPDAVEATRQGVSGFLTKPVDKQQLFALIEELKVSRSEKTDEGSNADLLERSPLLVQLMARQLLTQASEKLDSKVTGFAPEALEVLAATPWPGSVRQLQGVIEQCAEMSDQPLISAELVQSILQNGEQGLPPLNEARAEFEKAYLIKVLRLAEGKVTEAAKLAGRNRTDFYKLLNKHALEPARFKEQARKEKTA</sequence>
<dbReference type="GO" id="GO:0006355">
    <property type="term" value="P:regulation of DNA-templated transcription"/>
    <property type="evidence" value="ECO:0007669"/>
    <property type="project" value="InterPro"/>
</dbReference>
<feature type="modified residue" description="4-aspartylphosphate" evidence="7">
    <location>
        <position position="64"/>
    </location>
</feature>
<feature type="domain" description="Sigma-54 factor interaction" evidence="8">
    <location>
        <begin position="144"/>
        <end position="203"/>
    </location>
</feature>
<proteinExistence type="predicted"/>
<dbReference type="InterPro" id="IPR002078">
    <property type="entry name" value="Sigma_54_int"/>
</dbReference>
<evidence type="ECO:0000256" key="6">
    <source>
        <dbReference type="ARBA" id="ARBA00023163"/>
    </source>
</evidence>
<dbReference type="PANTHER" id="PTHR32071">
    <property type="entry name" value="TRANSCRIPTIONAL REGULATORY PROTEIN"/>
    <property type="match status" value="1"/>
</dbReference>
<accession>A0A1K1V6S1</accession>
<evidence type="ECO:0000256" key="3">
    <source>
        <dbReference type="ARBA" id="ARBA00022840"/>
    </source>
</evidence>
<dbReference type="OrthoDB" id="9802066at2"/>
<dbReference type="Gene3D" id="1.10.8.60">
    <property type="match status" value="1"/>
</dbReference>
<organism evidence="10 11">
    <name type="scientific">Marinospirillum alkaliphilum DSM 21637</name>
    <dbReference type="NCBI Taxonomy" id="1122209"/>
    <lineage>
        <taxon>Bacteria</taxon>
        <taxon>Pseudomonadati</taxon>
        <taxon>Pseudomonadota</taxon>
        <taxon>Gammaproteobacteria</taxon>
        <taxon>Oceanospirillales</taxon>
        <taxon>Oceanospirillaceae</taxon>
        <taxon>Marinospirillum</taxon>
    </lineage>
</organism>
<dbReference type="SMART" id="SM00448">
    <property type="entry name" value="REC"/>
    <property type="match status" value="1"/>
</dbReference>
<dbReference type="InterPro" id="IPR001789">
    <property type="entry name" value="Sig_transdc_resp-reg_receiver"/>
</dbReference>
<keyword evidence="5" id="KW-0805">Transcription regulation</keyword>
<evidence type="ECO:0000256" key="4">
    <source>
        <dbReference type="ARBA" id="ARBA00023012"/>
    </source>
</evidence>
<dbReference type="PANTHER" id="PTHR32071:SF116">
    <property type="entry name" value="TRANSCRIPTIONAL REGULATORY PROTEIN GLRR"/>
    <property type="match status" value="1"/>
</dbReference>
<name>A0A1K1V6S1_9GAMM</name>
<evidence type="ECO:0000313" key="11">
    <source>
        <dbReference type="Proteomes" id="UP000182350"/>
    </source>
</evidence>
<dbReference type="SUPFAM" id="SSF46689">
    <property type="entry name" value="Homeodomain-like"/>
    <property type="match status" value="1"/>
</dbReference>
<dbReference type="RefSeq" id="WP_072325053.1">
    <property type="nucleotide sequence ID" value="NZ_FPJW01000002.1"/>
</dbReference>
<protein>
    <submittedName>
        <fullName evidence="10">Response regulator receiver domain-containing protein</fullName>
    </submittedName>
</protein>
<keyword evidence="2" id="KW-0547">Nucleotide-binding</keyword>
<dbReference type="GO" id="GO:0000160">
    <property type="term" value="P:phosphorelay signal transduction system"/>
    <property type="evidence" value="ECO:0007669"/>
    <property type="project" value="UniProtKB-KW"/>
</dbReference>
<dbReference type="FunFam" id="3.40.50.2300:FF:000018">
    <property type="entry name" value="DNA-binding transcriptional regulator NtrC"/>
    <property type="match status" value="1"/>
</dbReference>
<dbReference type="Proteomes" id="UP000182350">
    <property type="component" value="Unassembled WGS sequence"/>
</dbReference>
<dbReference type="InterPro" id="IPR009057">
    <property type="entry name" value="Homeodomain-like_sf"/>
</dbReference>
<reference evidence="10 11" key="1">
    <citation type="submission" date="2016-11" db="EMBL/GenBank/DDBJ databases">
        <authorList>
            <person name="Jaros S."/>
            <person name="Januszkiewicz K."/>
            <person name="Wedrychowicz H."/>
        </authorList>
    </citation>
    <scope>NUCLEOTIDE SEQUENCE [LARGE SCALE GENOMIC DNA]</scope>
    <source>
        <strain evidence="10 11">DSM 21637</strain>
    </source>
</reference>
<evidence type="ECO:0000313" key="10">
    <source>
        <dbReference type="EMBL" id="SFX20775.1"/>
    </source>
</evidence>
<evidence type="ECO:0000256" key="5">
    <source>
        <dbReference type="ARBA" id="ARBA00023015"/>
    </source>
</evidence>
<dbReference type="Pfam" id="PF25601">
    <property type="entry name" value="AAA_lid_14"/>
    <property type="match status" value="1"/>
</dbReference>
<dbReference type="Gene3D" id="1.10.10.60">
    <property type="entry name" value="Homeodomain-like"/>
    <property type="match status" value="1"/>
</dbReference>
<keyword evidence="11" id="KW-1185">Reference proteome</keyword>
<keyword evidence="6" id="KW-0804">Transcription</keyword>
<evidence type="ECO:0000259" key="9">
    <source>
        <dbReference type="PROSITE" id="PS50110"/>
    </source>
</evidence>
<evidence type="ECO:0000256" key="2">
    <source>
        <dbReference type="ARBA" id="ARBA00022741"/>
    </source>
</evidence>
<dbReference type="PROSITE" id="PS50110">
    <property type="entry name" value="RESPONSE_REGULATORY"/>
    <property type="match status" value="1"/>
</dbReference>
<dbReference type="STRING" id="1122209.SAMN02745752_00807"/>
<evidence type="ECO:0000256" key="7">
    <source>
        <dbReference type="PROSITE-ProRule" id="PRU00169"/>
    </source>
</evidence>
<gene>
    <name evidence="10" type="ORF">SAMN02745752_00807</name>
</gene>
<dbReference type="SUPFAM" id="SSF52172">
    <property type="entry name" value="CheY-like"/>
    <property type="match status" value="1"/>
</dbReference>
<keyword evidence="4" id="KW-0902">Two-component regulatory system</keyword>
<keyword evidence="3" id="KW-0067">ATP-binding</keyword>
<dbReference type="InterPro" id="IPR011006">
    <property type="entry name" value="CheY-like_superfamily"/>
</dbReference>
<dbReference type="PROSITE" id="PS50045">
    <property type="entry name" value="SIGMA54_INTERACT_4"/>
    <property type="match status" value="1"/>
</dbReference>
<dbReference type="InterPro" id="IPR058031">
    <property type="entry name" value="AAA_lid_NorR"/>
</dbReference>
<keyword evidence="1 7" id="KW-0597">Phosphoprotein</keyword>
<dbReference type="EMBL" id="FPJW01000002">
    <property type="protein sequence ID" value="SFX20775.1"/>
    <property type="molecule type" value="Genomic_DNA"/>
</dbReference>
<dbReference type="Gene3D" id="3.40.50.2300">
    <property type="match status" value="1"/>
</dbReference>
<evidence type="ECO:0000256" key="1">
    <source>
        <dbReference type="ARBA" id="ARBA00022553"/>
    </source>
</evidence>
<evidence type="ECO:0000259" key="8">
    <source>
        <dbReference type="PROSITE" id="PS50045"/>
    </source>
</evidence>
<dbReference type="Pfam" id="PF00072">
    <property type="entry name" value="Response_reg"/>
    <property type="match status" value="1"/>
</dbReference>